<keyword evidence="5" id="KW-1185">Reference proteome</keyword>
<dbReference type="CDD" id="cd11592">
    <property type="entry name" value="Agmatinase_PAH"/>
    <property type="match status" value="1"/>
</dbReference>
<organism evidence="4 5">
    <name type="scientific">Clavelina lepadiformis</name>
    <name type="common">Light-bulb sea squirt</name>
    <name type="synonym">Ascidia lepadiformis</name>
    <dbReference type="NCBI Taxonomy" id="159417"/>
    <lineage>
        <taxon>Eukaryota</taxon>
        <taxon>Metazoa</taxon>
        <taxon>Chordata</taxon>
        <taxon>Tunicata</taxon>
        <taxon>Ascidiacea</taxon>
        <taxon>Aplousobranchia</taxon>
        <taxon>Clavelinidae</taxon>
        <taxon>Clavelina</taxon>
    </lineage>
</organism>
<proteinExistence type="inferred from homology"/>
<accession>A0ABP0EYD7</accession>
<comment type="similarity">
    <text evidence="1">Belongs to the arginase family. Agmatinase subfamily.</text>
</comment>
<dbReference type="PANTHER" id="PTHR11358">
    <property type="entry name" value="ARGINASE/AGMATINASE"/>
    <property type="match status" value="1"/>
</dbReference>
<dbReference type="Pfam" id="PF00491">
    <property type="entry name" value="Arginase"/>
    <property type="match status" value="1"/>
</dbReference>
<reference evidence="4 5" key="1">
    <citation type="submission" date="2024-02" db="EMBL/GenBank/DDBJ databases">
        <authorList>
            <person name="Daric V."/>
            <person name="Darras S."/>
        </authorList>
    </citation>
    <scope>NUCLEOTIDE SEQUENCE [LARGE SCALE GENOMIC DNA]</scope>
</reference>
<dbReference type="Proteomes" id="UP001642483">
    <property type="component" value="Unassembled WGS sequence"/>
</dbReference>
<evidence type="ECO:0000256" key="2">
    <source>
        <dbReference type="ARBA" id="ARBA00022723"/>
    </source>
</evidence>
<dbReference type="InterPro" id="IPR005925">
    <property type="entry name" value="Agmatinase-rel"/>
</dbReference>
<protein>
    <recommendedName>
        <fullName evidence="6">Agmatinase</fullName>
    </recommendedName>
</protein>
<keyword evidence="2" id="KW-0479">Metal-binding</keyword>
<dbReference type="Gene3D" id="3.40.800.10">
    <property type="entry name" value="Ureohydrolase domain"/>
    <property type="match status" value="1"/>
</dbReference>
<dbReference type="PANTHER" id="PTHR11358:SF26">
    <property type="entry name" value="GUANIDINO ACID HYDROLASE, MITOCHONDRIAL"/>
    <property type="match status" value="1"/>
</dbReference>
<evidence type="ECO:0008006" key="6">
    <source>
        <dbReference type="Google" id="ProtNLM"/>
    </source>
</evidence>
<name>A0ABP0EYD7_CLALP</name>
<evidence type="ECO:0000256" key="3">
    <source>
        <dbReference type="ARBA" id="ARBA00022801"/>
    </source>
</evidence>
<dbReference type="InterPro" id="IPR006035">
    <property type="entry name" value="Ureohydrolase"/>
</dbReference>
<dbReference type="NCBIfam" id="TIGR01230">
    <property type="entry name" value="agmatinase"/>
    <property type="match status" value="1"/>
</dbReference>
<comment type="caution">
    <text evidence="4">The sequence shown here is derived from an EMBL/GenBank/DDBJ whole genome shotgun (WGS) entry which is preliminary data.</text>
</comment>
<evidence type="ECO:0000313" key="5">
    <source>
        <dbReference type="Proteomes" id="UP001642483"/>
    </source>
</evidence>
<sequence>MFQPAPRTTVGGRQLNQPLNADDFALSAGFNSFMRLPIATTTEGLDACFVGVPMDNGTAYRPGPRFAPREIRSESTLIGAANPDTGAEPFASLNVADIGDVPVNLFNVANSCEMIKESYDKIIKDGCVPITMGGGHTISFPILQAIAQKHGPVGLVYINAHSDIADSVFGEKLTHNTPLKRAVDNELLDCKRVVQIGLRGTSAVANAHEHEKNLGFRMVRAKDCWYKSLTPLMAEVRQQMGEGPVYLCFDIDGLDPAYAPGTGFPEIGGLTSIQVLEIIRGCKGLNMVGFEVNEVSPIYDSSGSTSMAAGKYLFEMLCVVPGVKYAECS</sequence>
<dbReference type="InterPro" id="IPR023696">
    <property type="entry name" value="Ureohydrolase_dom_sf"/>
</dbReference>
<dbReference type="PIRSF" id="PIRSF036979">
    <property type="entry name" value="Arginase"/>
    <property type="match status" value="1"/>
</dbReference>
<evidence type="ECO:0000313" key="4">
    <source>
        <dbReference type="EMBL" id="CAK8671398.1"/>
    </source>
</evidence>
<dbReference type="PROSITE" id="PS51409">
    <property type="entry name" value="ARGINASE_2"/>
    <property type="match status" value="1"/>
</dbReference>
<dbReference type="PRINTS" id="PR00116">
    <property type="entry name" value="ARGINASE"/>
</dbReference>
<dbReference type="EMBL" id="CAWYQH010000001">
    <property type="protein sequence ID" value="CAK8671398.1"/>
    <property type="molecule type" value="Genomic_DNA"/>
</dbReference>
<keyword evidence="3" id="KW-0378">Hydrolase</keyword>
<dbReference type="SUPFAM" id="SSF52768">
    <property type="entry name" value="Arginase/deacetylase"/>
    <property type="match status" value="1"/>
</dbReference>
<evidence type="ECO:0000256" key="1">
    <source>
        <dbReference type="ARBA" id="ARBA00009227"/>
    </source>
</evidence>
<gene>
    <name evidence="4" type="ORF">CVLEPA_LOCUS469</name>
</gene>